<name>A0A443IYS5_9RHOB</name>
<accession>A0A443IYS5</accession>
<dbReference type="InterPro" id="IPR036250">
    <property type="entry name" value="AcylCo_DH-like_C"/>
</dbReference>
<dbReference type="SUPFAM" id="SSF56645">
    <property type="entry name" value="Acyl-CoA dehydrogenase NM domain-like"/>
    <property type="match status" value="1"/>
</dbReference>
<dbReference type="RefSeq" id="WP_128269225.1">
    <property type="nucleotide sequence ID" value="NZ_SAUW01000005.1"/>
</dbReference>
<evidence type="ECO:0000313" key="1">
    <source>
        <dbReference type="EMBL" id="RWR13312.1"/>
    </source>
</evidence>
<protein>
    <submittedName>
        <fullName evidence="1">Acyl-CoA dehydrogenase</fullName>
    </submittedName>
</protein>
<dbReference type="Gene3D" id="2.40.110.10">
    <property type="entry name" value="Butyryl-CoA Dehydrogenase, subunit A, domain 2"/>
    <property type="match status" value="1"/>
</dbReference>
<gene>
    <name evidence="1" type="ORF">D2T33_06255</name>
</gene>
<dbReference type="GO" id="GO:0016627">
    <property type="term" value="F:oxidoreductase activity, acting on the CH-CH group of donors"/>
    <property type="evidence" value="ECO:0007669"/>
    <property type="project" value="InterPro"/>
</dbReference>
<proteinExistence type="predicted"/>
<keyword evidence="2" id="KW-1185">Reference proteome</keyword>
<evidence type="ECO:0000313" key="2">
    <source>
        <dbReference type="Proteomes" id="UP000285710"/>
    </source>
</evidence>
<dbReference type="InterPro" id="IPR009100">
    <property type="entry name" value="AcylCoA_DH/oxidase_NM_dom_sf"/>
</dbReference>
<dbReference type="AlphaFoldDB" id="A0A443IYS5"/>
<dbReference type="SUPFAM" id="SSF47203">
    <property type="entry name" value="Acyl-CoA dehydrogenase C-terminal domain-like"/>
    <property type="match status" value="1"/>
</dbReference>
<dbReference type="GO" id="GO:0050660">
    <property type="term" value="F:flavin adenine dinucleotide binding"/>
    <property type="evidence" value="ECO:0007669"/>
    <property type="project" value="InterPro"/>
</dbReference>
<organism evidence="1 2">
    <name type="scientific">Paenirhodobacter populi</name>
    <dbReference type="NCBI Taxonomy" id="2306993"/>
    <lineage>
        <taxon>Bacteria</taxon>
        <taxon>Pseudomonadati</taxon>
        <taxon>Pseudomonadota</taxon>
        <taxon>Alphaproteobacteria</taxon>
        <taxon>Rhodobacterales</taxon>
        <taxon>Rhodobacter group</taxon>
        <taxon>Paenirhodobacter</taxon>
    </lineage>
</organism>
<reference evidence="1 2" key="1">
    <citation type="submission" date="2019-01" db="EMBL/GenBank/DDBJ databases">
        <title>Sinorhodobacter populi sp. nov. isolated from the symptomatic bark tissue of Populus euramericana canker.</title>
        <authorList>
            <person name="Xu G."/>
        </authorList>
    </citation>
    <scope>NUCLEOTIDE SEQUENCE [LARGE SCALE GENOMIC DNA]</scope>
    <source>
        <strain evidence="1 2">2D-5</strain>
    </source>
</reference>
<reference evidence="1 2" key="2">
    <citation type="submission" date="2019-01" db="EMBL/GenBank/DDBJ databases">
        <authorList>
            <person name="Li Y."/>
        </authorList>
    </citation>
    <scope>NUCLEOTIDE SEQUENCE [LARGE SCALE GENOMIC DNA]</scope>
    <source>
        <strain evidence="1 2">2D-5</strain>
    </source>
</reference>
<dbReference type="InterPro" id="IPR037069">
    <property type="entry name" value="AcylCoA_DH/ox_N_sf"/>
</dbReference>
<dbReference type="Gene3D" id="1.10.540.10">
    <property type="entry name" value="Acyl-CoA dehydrogenase/oxidase, N-terminal domain"/>
    <property type="match status" value="1"/>
</dbReference>
<sequence length="347" mass="36800">MTGIAAVMDAIAARAGDADQGRAGLDADIRLLFAAGVLARLAATASGPRVREAVTLFRSLGRASLSVGRLAEGHVNALRLIDLYGSEDQIARFRMAAADGELFGVWGAEGAVSVSIERTDGQIARLAGGKRFCSGLGLVRHAVVTARGEEGVRLVIVDAGDQRRQDASGWKTTGMRATESGSYDLNGIRGELLGKPGDYMREPWFEGGIWRYAALHCGALEALAGAVRDRVAMLDDPGPMRAARLVELTRLAQTALLWVEHAAGAVEAADTPDIVVALLAREAVEEACLRGIAIADRALGTRAFMEGTGVERIRRDLAFFLRQANLDGKTQLAARLILNRARDGGST</sequence>
<dbReference type="InterPro" id="IPR046373">
    <property type="entry name" value="Acyl-CoA_Oxase/DH_mid-dom_sf"/>
</dbReference>
<comment type="caution">
    <text evidence="1">The sequence shown here is derived from an EMBL/GenBank/DDBJ whole genome shotgun (WGS) entry which is preliminary data.</text>
</comment>
<dbReference type="Proteomes" id="UP000285710">
    <property type="component" value="Unassembled WGS sequence"/>
</dbReference>
<dbReference type="EMBL" id="SAUW01000005">
    <property type="protein sequence ID" value="RWR13312.1"/>
    <property type="molecule type" value="Genomic_DNA"/>
</dbReference>